<dbReference type="VEuPathDB" id="FungiDB:BD410DRAFT_361804"/>
<dbReference type="OrthoDB" id="2579508at2759"/>
<proteinExistence type="predicted"/>
<dbReference type="Proteomes" id="UP000294933">
    <property type="component" value="Unassembled WGS sequence"/>
</dbReference>
<reference evidence="2 3" key="1">
    <citation type="submission" date="2018-06" db="EMBL/GenBank/DDBJ databases">
        <title>A transcriptomic atlas of mushroom development highlights an independent origin of complex multicellularity.</title>
        <authorList>
            <consortium name="DOE Joint Genome Institute"/>
            <person name="Krizsan K."/>
            <person name="Almasi E."/>
            <person name="Merenyi Z."/>
            <person name="Sahu N."/>
            <person name="Viragh M."/>
            <person name="Koszo T."/>
            <person name="Mondo S."/>
            <person name="Kiss B."/>
            <person name="Balint B."/>
            <person name="Kues U."/>
            <person name="Barry K."/>
            <person name="Hegedus J.C."/>
            <person name="Henrissat B."/>
            <person name="Johnson J."/>
            <person name="Lipzen A."/>
            <person name="Ohm R."/>
            <person name="Nagy I."/>
            <person name="Pangilinan J."/>
            <person name="Yan J."/>
            <person name="Xiong Y."/>
            <person name="Grigoriev I.V."/>
            <person name="Hibbett D.S."/>
            <person name="Nagy L.G."/>
        </authorList>
    </citation>
    <scope>NUCLEOTIDE SEQUENCE [LARGE SCALE GENOMIC DNA]</scope>
    <source>
        <strain evidence="2 3">SZMC22713</strain>
    </source>
</reference>
<feature type="region of interest" description="Disordered" evidence="1">
    <location>
        <begin position="308"/>
        <end position="340"/>
    </location>
</feature>
<organism evidence="2 3">
    <name type="scientific">Rickenella mellea</name>
    <dbReference type="NCBI Taxonomy" id="50990"/>
    <lineage>
        <taxon>Eukaryota</taxon>
        <taxon>Fungi</taxon>
        <taxon>Dikarya</taxon>
        <taxon>Basidiomycota</taxon>
        <taxon>Agaricomycotina</taxon>
        <taxon>Agaricomycetes</taxon>
        <taxon>Hymenochaetales</taxon>
        <taxon>Rickenellaceae</taxon>
        <taxon>Rickenella</taxon>
    </lineage>
</organism>
<sequence>MPSHESSRKFVPLTEYAENVVLPPSRHCPAAPAMPAPGEKSAMTTVADSKISVDRRNLSFMRPLSRSVLNVQILQYYQILSLNKTMHQLAIDDRAIPGHSELLFRGDKDVTTSAEDEALGKAVSILKSIDAQTENYYVDISMDRDGTIVPLKVIRDEQESQSRTESVRFGVFILGPWSFAPADFEEFVSIKDVSFMDSKGPASESRTEVKFTSAELMLAHVYNFCHENGCRFWAISTYEQWVFGAFLEDYSIGWTSPVYGIEAKGPNIVQCLEYWIHSAFDGINTWKPPIDEPSLGAMKTGASTKRQLSIGLGGDNGTEKLPSSKRGKMTPTSNPCGYQSDATWDEVAGERDGHNGAEPVLVKQAVRQILAILKESGGGVSSGNRSRSTSGTNYIFTNCVFNGHSLDGSCNESMPNIDRQVRPDTRFDEGVLPSNGYDYAIPTDPFPRNPFWDNEANPCNGNQILPPDGVAAAPLGPVIAICPGWTNIRFI</sequence>
<keyword evidence="3" id="KW-1185">Reference proteome</keyword>
<evidence type="ECO:0000313" key="3">
    <source>
        <dbReference type="Proteomes" id="UP000294933"/>
    </source>
</evidence>
<evidence type="ECO:0000313" key="2">
    <source>
        <dbReference type="EMBL" id="TDL20633.1"/>
    </source>
</evidence>
<evidence type="ECO:0000256" key="1">
    <source>
        <dbReference type="SAM" id="MobiDB-lite"/>
    </source>
</evidence>
<accession>A0A4Y7PZ04</accession>
<name>A0A4Y7PZ04_9AGAM</name>
<protein>
    <submittedName>
        <fullName evidence="2">Uncharacterized protein</fullName>
    </submittedName>
</protein>
<gene>
    <name evidence="2" type="ORF">BD410DRAFT_361804</name>
</gene>
<dbReference type="EMBL" id="ML170186">
    <property type="protein sequence ID" value="TDL20633.1"/>
    <property type="molecule type" value="Genomic_DNA"/>
</dbReference>
<feature type="compositionally biased region" description="Polar residues" evidence="1">
    <location>
        <begin position="330"/>
        <end position="340"/>
    </location>
</feature>
<dbReference type="AlphaFoldDB" id="A0A4Y7PZ04"/>